<keyword evidence="5" id="KW-0677">Repeat</keyword>
<dbReference type="InterPro" id="IPR023395">
    <property type="entry name" value="MCP_dom_sf"/>
</dbReference>
<evidence type="ECO:0000256" key="9">
    <source>
        <dbReference type="PROSITE-ProRule" id="PRU00282"/>
    </source>
</evidence>
<evidence type="ECO:0000256" key="1">
    <source>
        <dbReference type="ARBA" id="ARBA00004225"/>
    </source>
</evidence>
<dbReference type="InterPro" id="IPR018108">
    <property type="entry name" value="MCP_transmembrane"/>
</dbReference>
<reference evidence="11 12" key="1">
    <citation type="submission" date="2023-03" db="EMBL/GenBank/DDBJ databases">
        <title>Mating type loci evolution in Malassezia.</title>
        <authorList>
            <person name="Coelho M.A."/>
        </authorList>
    </citation>
    <scope>NUCLEOTIDE SEQUENCE [LARGE SCALE GENOMIC DNA]</scope>
    <source>
        <strain evidence="11 12">CBS 9725</strain>
    </source>
</reference>
<feature type="repeat" description="Solcar" evidence="9">
    <location>
        <begin position="232"/>
        <end position="335"/>
    </location>
</feature>
<dbReference type="Pfam" id="PF00153">
    <property type="entry name" value="Mito_carr"/>
    <property type="match status" value="3"/>
</dbReference>
<evidence type="ECO:0000256" key="7">
    <source>
        <dbReference type="ARBA" id="ARBA00023128"/>
    </source>
</evidence>
<comment type="similarity">
    <text evidence="2 10">Belongs to the mitochondrial carrier (TC 2.A.29) family.</text>
</comment>
<keyword evidence="6" id="KW-1133">Transmembrane helix</keyword>
<dbReference type="GO" id="GO:0031966">
    <property type="term" value="C:mitochondrial membrane"/>
    <property type="evidence" value="ECO:0007669"/>
    <property type="project" value="UniProtKB-SubCell"/>
</dbReference>
<evidence type="ECO:0000256" key="10">
    <source>
        <dbReference type="RuleBase" id="RU000488"/>
    </source>
</evidence>
<comment type="subcellular location">
    <subcellularLocation>
        <location evidence="1">Mitochondrion membrane</location>
        <topology evidence="1">Multi-pass membrane protein</topology>
    </subcellularLocation>
</comment>
<dbReference type="GO" id="GO:0022857">
    <property type="term" value="F:transmembrane transporter activity"/>
    <property type="evidence" value="ECO:0007669"/>
    <property type="project" value="TreeGrafter"/>
</dbReference>
<evidence type="ECO:0000313" key="11">
    <source>
        <dbReference type="EMBL" id="WFC98460.1"/>
    </source>
</evidence>
<dbReference type="InterPro" id="IPR050567">
    <property type="entry name" value="Mitochondrial_Carrier"/>
</dbReference>
<keyword evidence="3 10" id="KW-0813">Transport</keyword>
<evidence type="ECO:0000256" key="3">
    <source>
        <dbReference type="ARBA" id="ARBA00022448"/>
    </source>
</evidence>
<keyword evidence="7" id="KW-0496">Mitochondrion</keyword>
<keyword evidence="4 9" id="KW-0812">Transmembrane</keyword>
<evidence type="ECO:0000256" key="8">
    <source>
        <dbReference type="ARBA" id="ARBA00023136"/>
    </source>
</evidence>
<dbReference type="AlphaFoldDB" id="A0AAJ5YQW2"/>
<keyword evidence="12" id="KW-1185">Reference proteome</keyword>
<accession>A0AAJ5YQW2</accession>
<dbReference type="Gene3D" id="1.50.40.10">
    <property type="entry name" value="Mitochondrial carrier domain"/>
    <property type="match status" value="1"/>
</dbReference>
<evidence type="ECO:0000256" key="6">
    <source>
        <dbReference type="ARBA" id="ARBA00022989"/>
    </source>
</evidence>
<dbReference type="EMBL" id="CP119943">
    <property type="protein sequence ID" value="WFC98460.1"/>
    <property type="molecule type" value="Genomic_DNA"/>
</dbReference>
<evidence type="ECO:0000256" key="4">
    <source>
        <dbReference type="ARBA" id="ARBA00022692"/>
    </source>
</evidence>
<dbReference type="InterPro" id="IPR002067">
    <property type="entry name" value="MCP"/>
</dbReference>
<dbReference type="PROSITE" id="PS50920">
    <property type="entry name" value="SOLCAR"/>
    <property type="match status" value="3"/>
</dbReference>
<feature type="repeat" description="Solcar" evidence="9">
    <location>
        <begin position="20"/>
        <end position="102"/>
    </location>
</feature>
<evidence type="ECO:0000256" key="2">
    <source>
        <dbReference type="ARBA" id="ARBA00006375"/>
    </source>
</evidence>
<evidence type="ECO:0000313" key="12">
    <source>
        <dbReference type="Proteomes" id="UP001219567"/>
    </source>
</evidence>
<name>A0AAJ5YQW2_9BASI</name>
<dbReference type="SUPFAM" id="SSF103506">
    <property type="entry name" value="Mitochondrial carrier"/>
    <property type="match status" value="1"/>
</dbReference>
<dbReference type="PANTHER" id="PTHR45624:SF9">
    <property type="entry name" value="CARRIER PROTEIN, PUTATIVE (AFU_ORTHOLOGUE AFUA_4G06390)-RELATED"/>
    <property type="match status" value="1"/>
</dbReference>
<organism evidence="11 12">
    <name type="scientific">Malassezia yamatoensis</name>
    <dbReference type="NCBI Taxonomy" id="253288"/>
    <lineage>
        <taxon>Eukaryota</taxon>
        <taxon>Fungi</taxon>
        <taxon>Dikarya</taxon>
        <taxon>Basidiomycota</taxon>
        <taxon>Ustilaginomycotina</taxon>
        <taxon>Malasseziomycetes</taxon>
        <taxon>Malasseziales</taxon>
        <taxon>Malasseziaceae</taxon>
        <taxon>Malassezia</taxon>
    </lineage>
</organism>
<dbReference type="PANTHER" id="PTHR45624">
    <property type="entry name" value="MITOCHONDRIAL BASIC AMINO ACIDS TRANSPORTER-RELATED"/>
    <property type="match status" value="1"/>
</dbReference>
<gene>
    <name evidence="11" type="ORF">MYAM1_001188</name>
</gene>
<keyword evidence="8 9" id="KW-0472">Membrane</keyword>
<feature type="repeat" description="Solcar" evidence="9">
    <location>
        <begin position="117"/>
        <end position="218"/>
    </location>
</feature>
<protein>
    <submittedName>
        <fullName evidence="11">Uncharacterized protein</fullName>
    </submittedName>
</protein>
<dbReference type="Proteomes" id="UP001219567">
    <property type="component" value="Chromosome 1"/>
</dbReference>
<dbReference type="PRINTS" id="PR00926">
    <property type="entry name" value="MITOCARRIER"/>
</dbReference>
<evidence type="ECO:0000256" key="5">
    <source>
        <dbReference type="ARBA" id="ARBA00022737"/>
    </source>
</evidence>
<proteinExistence type="inferred from homology"/>
<sequence length="356" mass="39389">MPEPQWGSMYRYRREFFEYMHAHPTFASAAPASLISTLASFPFDSIKSRLQVKDYPSAWKCARAVVREEGVKGLFRGASIPLITITFVRTCSFSIYTGTKAWLSARFGPNAPDQLWRIGLYGAVGGMTSGTLISCGSAPFELVKVQRQLEYLIATQKQKAAGVQAITFKPQSGFRAALDIYRQHGGVRGFYLGFPLHLCRDTLGSALYFGLYDSLRSIGNRLEAQDHAMRLPSPVLSFMIGSSAGMLSWLLVYPVDLLKTQIQRDALAGAPRRDVSSVFTTIVTAKGASAPSRYSVAGIPVNYISRLYRGLGISALRSFISHGLNWMIIETILGHLRETQKKETNSAAILDYLDFQ</sequence>